<proteinExistence type="predicted"/>
<dbReference type="Pfam" id="PF00753">
    <property type="entry name" value="Lactamase_B"/>
    <property type="match status" value="1"/>
</dbReference>
<dbReference type="SUPFAM" id="SSF56281">
    <property type="entry name" value="Metallo-hydrolase/oxidoreductase"/>
    <property type="match status" value="1"/>
</dbReference>
<dbReference type="GO" id="GO:0016787">
    <property type="term" value="F:hydrolase activity"/>
    <property type="evidence" value="ECO:0007669"/>
    <property type="project" value="UniProtKB-KW"/>
</dbReference>
<organism evidence="6 7">
    <name type="scientific">Turicibacter bilis</name>
    <dbReference type="NCBI Taxonomy" id="2735723"/>
    <lineage>
        <taxon>Bacteria</taxon>
        <taxon>Bacillati</taxon>
        <taxon>Bacillota</taxon>
        <taxon>Erysipelotrichia</taxon>
        <taxon>Erysipelotrichales</taxon>
        <taxon>Turicibacteraceae</taxon>
        <taxon>Turicibacter</taxon>
    </lineage>
</organism>
<dbReference type="PANTHER" id="PTHR46233">
    <property type="entry name" value="HYDROXYACYLGLUTATHIONE HYDROLASE GLOC"/>
    <property type="match status" value="1"/>
</dbReference>
<dbReference type="InterPro" id="IPR051453">
    <property type="entry name" value="MBL_Glyoxalase_II"/>
</dbReference>
<keyword evidence="4" id="KW-0862">Zinc</keyword>
<dbReference type="Gene3D" id="3.60.15.10">
    <property type="entry name" value="Ribonuclease Z/Hydroxyacylglutathione hydrolase-like"/>
    <property type="match status" value="1"/>
</dbReference>
<dbReference type="Proteomes" id="UP001058072">
    <property type="component" value="Chromosome"/>
</dbReference>
<feature type="domain" description="Metallo-beta-lactamase" evidence="5">
    <location>
        <begin position="12"/>
        <end position="191"/>
    </location>
</feature>
<evidence type="ECO:0000313" key="6">
    <source>
        <dbReference type="EMBL" id="UUF07352.1"/>
    </source>
</evidence>
<keyword evidence="2" id="KW-0479">Metal-binding</keyword>
<keyword evidence="3" id="KW-0378">Hydrolase</keyword>
<evidence type="ECO:0000256" key="2">
    <source>
        <dbReference type="ARBA" id="ARBA00022723"/>
    </source>
</evidence>
<comment type="cofactor">
    <cofactor evidence="1">
        <name>Zn(2+)</name>
        <dbReference type="ChEBI" id="CHEBI:29105"/>
    </cofactor>
</comment>
<dbReference type="InterPro" id="IPR001279">
    <property type="entry name" value="Metallo-B-lactamas"/>
</dbReference>
<sequence length="208" mass="23914">MKVYPLVLGPVQTSCYIISNHERAVVVDPAANANQIIQYLGMKKLKLEAIFLTHGHFDHIGAVNELVEKYQVPIYAHKKEKEYFEKPEVNLSPMIYERLILNPDFEYRFVSDEESIECLETKIKVFHVPGHTTGSLCYYFEEDEMVFTGDTLFKQSIGRTDFIYGNHEQLVTGIRRKLLTLPGQTLVYPGHGECTTIEEESKHNPFLA</sequence>
<evidence type="ECO:0000256" key="1">
    <source>
        <dbReference type="ARBA" id="ARBA00001947"/>
    </source>
</evidence>
<evidence type="ECO:0000256" key="4">
    <source>
        <dbReference type="ARBA" id="ARBA00022833"/>
    </source>
</evidence>
<accession>A0A9Q9CMJ6</accession>
<gene>
    <name evidence="6" type="ORF">J0J70_06820</name>
</gene>
<dbReference type="PANTHER" id="PTHR46233:SF3">
    <property type="entry name" value="HYDROXYACYLGLUTATHIONE HYDROLASE GLOC"/>
    <property type="match status" value="1"/>
</dbReference>
<evidence type="ECO:0000256" key="3">
    <source>
        <dbReference type="ARBA" id="ARBA00022801"/>
    </source>
</evidence>
<protein>
    <submittedName>
        <fullName evidence="6">MBL fold metallo-hydrolase</fullName>
    </submittedName>
</protein>
<dbReference type="RefSeq" id="WP_212723435.1">
    <property type="nucleotide sequence ID" value="NZ_CP071250.1"/>
</dbReference>
<reference evidence="6" key="1">
    <citation type="submission" date="2021-03" db="EMBL/GenBank/DDBJ databases">
        <title>Comparative Genomics and Metabolomics in the genus Turicibacter.</title>
        <authorList>
            <person name="Maki J."/>
            <person name="Looft T."/>
        </authorList>
    </citation>
    <scope>NUCLEOTIDE SEQUENCE</scope>
    <source>
        <strain evidence="6">ISU324</strain>
    </source>
</reference>
<dbReference type="GO" id="GO:0046872">
    <property type="term" value="F:metal ion binding"/>
    <property type="evidence" value="ECO:0007669"/>
    <property type="project" value="UniProtKB-KW"/>
</dbReference>
<dbReference type="SMART" id="SM00849">
    <property type="entry name" value="Lactamase_B"/>
    <property type="match status" value="1"/>
</dbReference>
<name>A0A9Q9CMJ6_9FIRM</name>
<evidence type="ECO:0000259" key="5">
    <source>
        <dbReference type="SMART" id="SM00849"/>
    </source>
</evidence>
<dbReference type="InterPro" id="IPR036866">
    <property type="entry name" value="RibonucZ/Hydroxyglut_hydro"/>
</dbReference>
<dbReference type="EMBL" id="CP071250">
    <property type="protein sequence ID" value="UUF07352.1"/>
    <property type="molecule type" value="Genomic_DNA"/>
</dbReference>
<dbReference type="AlphaFoldDB" id="A0A9Q9CMJ6"/>
<dbReference type="CDD" id="cd06262">
    <property type="entry name" value="metallo-hydrolase-like_MBL-fold"/>
    <property type="match status" value="1"/>
</dbReference>
<evidence type="ECO:0000313" key="7">
    <source>
        <dbReference type="Proteomes" id="UP001058072"/>
    </source>
</evidence>